<sequence>MADGDCWLRAICPGIEGMTKHTRSGILYHSGKLRKALETYCLDHHDRFTWEDSAYPTNLGKKKTSSEAEHLLVAAAMAGRVIPCYRIAPPADARQLLNEIPWGNPLNGAPFSMVHFCPPDDIALKNTVPIRVLHLLPGDTYPGHFMRIALSEELRAEEATCAGLVEKEAAREAARLAAPKPKPKPKNSKQAKKAKR</sequence>
<reference evidence="2 3" key="1">
    <citation type="journal article" date="2015" name="Genome Biol. Evol.">
        <title>Comparative Genomics of a Bacterivorous Green Alga Reveals Evolutionary Causalities and Consequences of Phago-Mixotrophic Mode of Nutrition.</title>
        <authorList>
            <person name="Burns J.A."/>
            <person name="Paasch A."/>
            <person name="Narechania A."/>
            <person name="Kim E."/>
        </authorList>
    </citation>
    <scope>NUCLEOTIDE SEQUENCE [LARGE SCALE GENOMIC DNA]</scope>
    <source>
        <strain evidence="2 3">PLY_AMNH</strain>
    </source>
</reference>
<evidence type="ECO:0008006" key="4">
    <source>
        <dbReference type="Google" id="ProtNLM"/>
    </source>
</evidence>
<evidence type="ECO:0000313" key="3">
    <source>
        <dbReference type="Proteomes" id="UP001190700"/>
    </source>
</evidence>
<name>A0AAE0F0D9_9CHLO</name>
<dbReference type="Proteomes" id="UP001190700">
    <property type="component" value="Unassembled WGS sequence"/>
</dbReference>
<organism evidence="2 3">
    <name type="scientific">Cymbomonas tetramitiformis</name>
    <dbReference type="NCBI Taxonomy" id="36881"/>
    <lineage>
        <taxon>Eukaryota</taxon>
        <taxon>Viridiplantae</taxon>
        <taxon>Chlorophyta</taxon>
        <taxon>Pyramimonadophyceae</taxon>
        <taxon>Pyramimonadales</taxon>
        <taxon>Pyramimonadaceae</taxon>
        <taxon>Cymbomonas</taxon>
    </lineage>
</organism>
<protein>
    <recommendedName>
        <fullName evidence="4">OTU domain-containing protein</fullName>
    </recommendedName>
</protein>
<evidence type="ECO:0000313" key="2">
    <source>
        <dbReference type="EMBL" id="KAK3246879.1"/>
    </source>
</evidence>
<proteinExistence type="predicted"/>
<gene>
    <name evidence="2" type="ORF">CYMTET_43602</name>
</gene>
<comment type="caution">
    <text evidence="2">The sequence shown here is derived from an EMBL/GenBank/DDBJ whole genome shotgun (WGS) entry which is preliminary data.</text>
</comment>
<dbReference type="AlphaFoldDB" id="A0AAE0F0D9"/>
<dbReference type="EMBL" id="LGRX02029398">
    <property type="protein sequence ID" value="KAK3246879.1"/>
    <property type="molecule type" value="Genomic_DNA"/>
</dbReference>
<accession>A0AAE0F0D9</accession>
<feature type="compositionally biased region" description="Basic residues" evidence="1">
    <location>
        <begin position="181"/>
        <end position="196"/>
    </location>
</feature>
<evidence type="ECO:0000256" key="1">
    <source>
        <dbReference type="SAM" id="MobiDB-lite"/>
    </source>
</evidence>
<keyword evidence="3" id="KW-1185">Reference proteome</keyword>
<feature type="region of interest" description="Disordered" evidence="1">
    <location>
        <begin position="172"/>
        <end position="196"/>
    </location>
</feature>